<comment type="similarity">
    <text evidence="1">Belongs to the multicopper oxidase family.</text>
</comment>
<dbReference type="VEuPathDB" id="CryptoDB:Cvel_23718"/>
<accession>A0A0G4GWR9</accession>
<dbReference type="GO" id="GO:0016491">
    <property type="term" value="F:oxidoreductase activity"/>
    <property type="evidence" value="ECO:0007669"/>
    <property type="project" value="TreeGrafter"/>
</dbReference>
<name>A0A0G4GWR9_9ALVE</name>
<feature type="domain" description="Plastocyanin-like" evidence="2">
    <location>
        <begin position="526"/>
        <end position="606"/>
    </location>
</feature>
<dbReference type="SUPFAM" id="SSF49503">
    <property type="entry name" value="Cupredoxins"/>
    <property type="match status" value="1"/>
</dbReference>
<sequence>TAVGEDEKPADHVWVFSQSKDYETHLKIKERFAQRAQTYNDGIDGPVYIDPSYEVVPVEPNLFEFRTRVKQNKEAMKRLAPDHLGHPQVDERTVSALLTEGLGEGAESVKRRKEAMNVLKGHTPLAQAKLAPFQLWLLWSVSLERVFHSAGCETDPGIRLDLERTRSSWVMELARVQAALDATEKEQLDKMSPKELIGILGAVGREIIFSVGAASKKTREYKAGGKKGITPLVQLLKTDMKPWTEDGLLKRSGYPTFSVEGNTNSDWMIFENLQRIFDSLLDIGADIQETDPFSGRSTLHLALFPQFVWTDGGRALVLRLLRQYSKSLSQGRERKGEVEGERRGREGSWVNWKDKFGQTPLHYLSITCASSNLVNAMVASGADPMIRDVEAQKRQTLHDVALLQALSAGPVSEAFARRARLATQVNVGSQSCPASEDLNGEGQAFRQPCEWRSDGGHLRRTLNFGVFSYSNLATVSFRTRAFDGRLPGPTLRLKPGDSLELTLQNDLEWGSSSKYSKDCETEDCLHNQFRDPDVTNLHVHGLHVSPESPGDDVLVSVNPKSSHAYRIQIPDDHSPGTYWYHPHHHGSTSLQVGGGAAGAIVIEDREGDLPPSVANLEERMRERNEQMQLRGCIVSDSPESTESANAQALRVHVTIKA</sequence>
<feature type="non-terminal residue" evidence="3">
    <location>
        <position position="1"/>
    </location>
</feature>
<dbReference type="InterPro" id="IPR045087">
    <property type="entry name" value="Cu-oxidase_fam"/>
</dbReference>
<organism evidence="3">
    <name type="scientific">Chromera velia CCMP2878</name>
    <dbReference type="NCBI Taxonomy" id="1169474"/>
    <lineage>
        <taxon>Eukaryota</taxon>
        <taxon>Sar</taxon>
        <taxon>Alveolata</taxon>
        <taxon>Colpodellida</taxon>
        <taxon>Chromeraceae</taxon>
        <taxon>Chromera</taxon>
    </lineage>
</organism>
<reference evidence="3" key="1">
    <citation type="submission" date="2014-11" db="EMBL/GenBank/DDBJ databases">
        <authorList>
            <person name="Otto D Thomas"/>
            <person name="Naeem Raeece"/>
        </authorList>
    </citation>
    <scope>NUCLEOTIDE SEQUENCE</scope>
</reference>
<evidence type="ECO:0000256" key="1">
    <source>
        <dbReference type="ARBA" id="ARBA00010609"/>
    </source>
</evidence>
<dbReference type="Pfam" id="PF07732">
    <property type="entry name" value="Cu-oxidase_3"/>
    <property type="match status" value="1"/>
</dbReference>
<dbReference type="Gene3D" id="2.60.40.420">
    <property type="entry name" value="Cupredoxins - blue copper proteins"/>
    <property type="match status" value="1"/>
</dbReference>
<proteinExistence type="inferred from homology"/>
<dbReference type="PANTHER" id="PTHR11709">
    <property type="entry name" value="MULTI-COPPER OXIDASE"/>
    <property type="match status" value="1"/>
</dbReference>
<evidence type="ECO:0000313" key="3">
    <source>
        <dbReference type="EMBL" id="CEM35430.1"/>
    </source>
</evidence>
<dbReference type="SUPFAM" id="SSF48403">
    <property type="entry name" value="Ankyrin repeat"/>
    <property type="match status" value="1"/>
</dbReference>
<dbReference type="GO" id="GO:0005507">
    <property type="term" value="F:copper ion binding"/>
    <property type="evidence" value="ECO:0007669"/>
    <property type="project" value="InterPro"/>
</dbReference>
<dbReference type="EMBL" id="CDMZ01001633">
    <property type="protein sequence ID" value="CEM35430.1"/>
    <property type="molecule type" value="Genomic_DNA"/>
</dbReference>
<dbReference type="Gene3D" id="1.25.40.20">
    <property type="entry name" value="Ankyrin repeat-containing domain"/>
    <property type="match status" value="1"/>
</dbReference>
<evidence type="ECO:0000259" key="2">
    <source>
        <dbReference type="Pfam" id="PF07732"/>
    </source>
</evidence>
<gene>
    <name evidence="3" type="ORF">Cvel_23718</name>
</gene>
<protein>
    <recommendedName>
        <fullName evidence="2">Plastocyanin-like domain-containing protein</fullName>
    </recommendedName>
</protein>
<dbReference type="InterPro" id="IPR008972">
    <property type="entry name" value="Cupredoxin"/>
</dbReference>
<dbReference type="CDD" id="cd13853">
    <property type="entry name" value="CuRO_1_Tth-MCO_like"/>
    <property type="match status" value="1"/>
</dbReference>
<dbReference type="AlphaFoldDB" id="A0A0G4GWR9"/>
<dbReference type="InterPro" id="IPR011707">
    <property type="entry name" value="Cu-oxidase-like_N"/>
</dbReference>
<dbReference type="InterPro" id="IPR036770">
    <property type="entry name" value="Ankyrin_rpt-contain_sf"/>
</dbReference>
<dbReference type="PANTHER" id="PTHR11709:SF518">
    <property type="entry name" value="MULTICOPPER OXIDASE"/>
    <property type="match status" value="1"/>
</dbReference>